<dbReference type="InterPro" id="IPR025948">
    <property type="entry name" value="HTH-like_dom"/>
</dbReference>
<dbReference type="Pfam" id="PF13276">
    <property type="entry name" value="HTH_21"/>
    <property type="match status" value="1"/>
</dbReference>
<dbReference type="EMBL" id="JBHRZV010000051">
    <property type="protein sequence ID" value="MFC3928736.1"/>
    <property type="molecule type" value="Genomic_DNA"/>
</dbReference>
<reference evidence="3" key="1">
    <citation type="journal article" date="2019" name="Int. J. Syst. Evol. Microbiol.">
        <title>The Global Catalogue of Microorganisms (GCM) 10K type strain sequencing project: providing services to taxonomists for standard genome sequencing and annotation.</title>
        <authorList>
            <consortium name="The Broad Institute Genomics Platform"/>
            <consortium name="The Broad Institute Genome Sequencing Center for Infectious Disease"/>
            <person name="Wu L."/>
            <person name="Ma J."/>
        </authorList>
    </citation>
    <scope>NUCLEOTIDE SEQUENCE [LARGE SCALE GENOMIC DNA]</scope>
    <source>
        <strain evidence="3">CCUG 67170</strain>
    </source>
</reference>
<comment type="caution">
    <text evidence="2">The sequence shown here is derived from an EMBL/GenBank/DDBJ whole genome shotgun (WGS) entry which is preliminary data.</text>
</comment>
<evidence type="ECO:0000313" key="2">
    <source>
        <dbReference type="EMBL" id="MFC3928736.1"/>
    </source>
</evidence>
<name>A0ABV8CXC1_9STRE</name>
<accession>A0ABV8CXC1</accession>
<feature type="domain" description="HTH-like" evidence="1">
    <location>
        <begin position="3"/>
        <end position="55"/>
    </location>
</feature>
<dbReference type="RefSeq" id="WP_380427567.1">
    <property type="nucleotide sequence ID" value="NZ_JBHRZV010000051.1"/>
</dbReference>
<organism evidence="2 3">
    <name type="scientific">Streptococcus caprae</name>
    <dbReference type="NCBI Taxonomy" id="1640501"/>
    <lineage>
        <taxon>Bacteria</taxon>
        <taxon>Bacillati</taxon>
        <taxon>Bacillota</taxon>
        <taxon>Bacilli</taxon>
        <taxon>Lactobacillales</taxon>
        <taxon>Streptococcaceae</taxon>
        <taxon>Streptococcus</taxon>
    </lineage>
</organism>
<evidence type="ECO:0000313" key="3">
    <source>
        <dbReference type="Proteomes" id="UP001595807"/>
    </source>
</evidence>
<gene>
    <name evidence="2" type="ORF">ACFORF_09220</name>
</gene>
<keyword evidence="3" id="KW-1185">Reference proteome</keyword>
<evidence type="ECO:0000259" key="1">
    <source>
        <dbReference type="Pfam" id="PF13276"/>
    </source>
</evidence>
<proteinExistence type="predicted"/>
<dbReference type="Proteomes" id="UP001595807">
    <property type="component" value="Unassembled WGS sequence"/>
</dbReference>
<protein>
    <submittedName>
        <fullName evidence="2">Transposase</fullName>
    </submittedName>
</protein>
<sequence length="130" mass="15366">MIDKIEHLCMESQFIYGYRTITRLLKKSFDLVVNRKKVYRIMKEKGWLCRTRPKKTPNLGKPYYVTENQHKVAFYFLEFYQAFSRELLPDGIELSGQAQEDFRSIEELSNSPELIEALKQVRGLLSGGYF</sequence>